<name>A0A4R1PXN9_9GAMM</name>
<dbReference type="Proteomes" id="UP000295169">
    <property type="component" value="Unassembled WGS sequence"/>
</dbReference>
<sequence length="89" mass="9972">MNSQQITEAEMREALGLAPTKPAAEKRKHPSSYILVELSVRKLSGGPAFRFEYKSRSLSTLEAKLEAEKAVRKKGLEVWAVLDVRQVSE</sequence>
<accession>A0A4R1PXN9</accession>
<comment type="caution">
    <text evidence="2">The sequence shown here is derived from an EMBL/GenBank/DDBJ whole genome shotgun (WGS) entry which is preliminary data.</text>
</comment>
<proteinExistence type="predicted"/>
<organism evidence="2 3">
    <name type="scientific">Azotobacter chroococcum</name>
    <dbReference type="NCBI Taxonomy" id="353"/>
    <lineage>
        <taxon>Bacteria</taxon>
        <taxon>Pseudomonadati</taxon>
        <taxon>Pseudomonadota</taxon>
        <taxon>Gammaproteobacteria</taxon>
        <taxon>Pseudomonadales</taxon>
        <taxon>Pseudomonadaceae</taxon>
        <taxon>Azotobacter</taxon>
    </lineage>
</organism>
<evidence type="ECO:0000313" key="3">
    <source>
        <dbReference type="Proteomes" id="UP000295169"/>
    </source>
</evidence>
<dbReference type="EMBL" id="SMMU01000007">
    <property type="protein sequence ID" value="TCL32616.1"/>
    <property type="molecule type" value="Genomic_DNA"/>
</dbReference>
<dbReference type="AlphaFoldDB" id="A0A4R1PXN9"/>
<evidence type="ECO:0000256" key="1">
    <source>
        <dbReference type="SAM" id="MobiDB-lite"/>
    </source>
</evidence>
<gene>
    <name evidence="2" type="ORF">EV691_107147</name>
</gene>
<feature type="region of interest" description="Disordered" evidence="1">
    <location>
        <begin position="1"/>
        <end position="29"/>
    </location>
</feature>
<protein>
    <submittedName>
        <fullName evidence="2">Uncharacterized protein</fullName>
    </submittedName>
</protein>
<reference evidence="2 3" key="1">
    <citation type="submission" date="2019-03" db="EMBL/GenBank/DDBJ databases">
        <title>Genomic Encyclopedia of Type Strains, Phase IV (KMG-IV): sequencing the most valuable type-strain genomes for metagenomic binning, comparative biology and taxonomic classification.</title>
        <authorList>
            <person name="Goeker M."/>
        </authorList>
    </citation>
    <scope>NUCLEOTIDE SEQUENCE [LARGE SCALE GENOMIC DNA]</scope>
    <source>
        <strain evidence="2 3">DSM 2286</strain>
    </source>
</reference>
<evidence type="ECO:0000313" key="2">
    <source>
        <dbReference type="EMBL" id="TCL32616.1"/>
    </source>
</evidence>